<evidence type="ECO:0000313" key="3">
    <source>
        <dbReference type="Proteomes" id="UP000297649"/>
    </source>
</evidence>
<evidence type="ECO:0000313" key="2">
    <source>
        <dbReference type="EMBL" id="TGN16853.1"/>
    </source>
</evidence>
<dbReference type="EMBL" id="RQHU01000003">
    <property type="protein sequence ID" value="TGN16853.1"/>
    <property type="molecule type" value="Genomic_DNA"/>
</dbReference>
<feature type="transmembrane region" description="Helical" evidence="1">
    <location>
        <begin position="247"/>
        <end position="278"/>
    </location>
</feature>
<protein>
    <submittedName>
        <fullName evidence="2">Uncharacterized protein</fullName>
    </submittedName>
</protein>
<dbReference type="RefSeq" id="WP_135781374.1">
    <property type="nucleotide sequence ID" value="NZ_RQHU01000003.1"/>
</dbReference>
<keyword evidence="1" id="KW-0472">Membrane</keyword>
<organism evidence="2 3">
    <name type="scientific">Leptospira bandrabouensis</name>
    <dbReference type="NCBI Taxonomy" id="2484903"/>
    <lineage>
        <taxon>Bacteria</taxon>
        <taxon>Pseudomonadati</taxon>
        <taxon>Spirochaetota</taxon>
        <taxon>Spirochaetia</taxon>
        <taxon>Leptospirales</taxon>
        <taxon>Leptospiraceae</taxon>
        <taxon>Leptospira</taxon>
    </lineage>
</organism>
<comment type="caution">
    <text evidence="2">The sequence shown here is derived from an EMBL/GenBank/DDBJ whole genome shotgun (WGS) entry which is preliminary data.</text>
</comment>
<evidence type="ECO:0000256" key="1">
    <source>
        <dbReference type="SAM" id="Phobius"/>
    </source>
</evidence>
<reference evidence="2" key="1">
    <citation type="journal article" date="2019" name="PLoS Negl. Trop. Dis.">
        <title>Revisiting the worldwide diversity of Leptospira species in the environment.</title>
        <authorList>
            <person name="Vincent A.T."/>
            <person name="Schiettekatte O."/>
            <person name="Bourhy P."/>
            <person name="Veyrier F.J."/>
            <person name="Picardeau M."/>
        </authorList>
    </citation>
    <scope>NUCLEOTIDE SEQUENCE [LARGE SCALE GENOMIC DNA]</scope>
    <source>
        <strain evidence="2">201601109</strain>
    </source>
</reference>
<keyword evidence="1" id="KW-0812">Transmembrane</keyword>
<gene>
    <name evidence="2" type="ORF">EHR08_00055</name>
</gene>
<keyword evidence="3" id="KW-1185">Reference proteome</keyword>
<name>A0A6H3P4W2_9LEPT</name>
<dbReference type="AlphaFoldDB" id="A0A6H3P4W2"/>
<proteinExistence type="predicted"/>
<feature type="transmembrane region" description="Helical" evidence="1">
    <location>
        <begin position="36"/>
        <end position="56"/>
    </location>
</feature>
<keyword evidence="1" id="KW-1133">Transmembrane helix</keyword>
<sequence length="364" mass="42292">MNSKHKLLLTAIISGLLSSAILLSNEFYFKSTEANLFAYLLFLISISIFIYWFLLIKELKIDESLLQYKKSYRQNLSDLDDSITKIDEIILDSKHLPTEDEDLSKFHRRRIIECFDLIDYEHLIEPQIEPKIIDFNKKASIDIFIDYLNRCRNRILKEKENKQAERFSSNINEKEEVVTYENINPLANSTIRRLEIEIEYLSRTSTIYLIIGSGITIFAGGALFYFISDLINKSMISPSTSDSTVNFASAVFIVNNLYPIVGKLLLILFIESFAFYFLKLFKNNIDLKKYYLNELTNIESKIISLYASIFHGKANSFDAIVLEFAKTERNKILLKGETTVDIEKFKIESSQIGKILLYLKKLKF</sequence>
<feature type="transmembrane region" description="Helical" evidence="1">
    <location>
        <begin position="207"/>
        <end position="227"/>
    </location>
</feature>
<accession>A0A6H3P4W2</accession>
<dbReference type="Proteomes" id="UP000297649">
    <property type="component" value="Unassembled WGS sequence"/>
</dbReference>